<organism evidence="1 2">
    <name type="scientific">Ilex paraguariensis</name>
    <name type="common">yerba mate</name>
    <dbReference type="NCBI Taxonomy" id="185542"/>
    <lineage>
        <taxon>Eukaryota</taxon>
        <taxon>Viridiplantae</taxon>
        <taxon>Streptophyta</taxon>
        <taxon>Embryophyta</taxon>
        <taxon>Tracheophyta</taxon>
        <taxon>Spermatophyta</taxon>
        <taxon>Magnoliopsida</taxon>
        <taxon>eudicotyledons</taxon>
        <taxon>Gunneridae</taxon>
        <taxon>Pentapetalae</taxon>
        <taxon>asterids</taxon>
        <taxon>campanulids</taxon>
        <taxon>Aquifoliales</taxon>
        <taxon>Aquifoliaceae</taxon>
        <taxon>Ilex</taxon>
    </lineage>
</organism>
<dbReference type="Proteomes" id="UP001642360">
    <property type="component" value="Unassembled WGS sequence"/>
</dbReference>
<comment type="caution">
    <text evidence="1">The sequence shown here is derived from an EMBL/GenBank/DDBJ whole genome shotgun (WGS) entry which is preliminary data.</text>
</comment>
<name>A0ABC8U506_9AQUA</name>
<reference evidence="1 2" key="1">
    <citation type="submission" date="2024-02" db="EMBL/GenBank/DDBJ databases">
        <authorList>
            <person name="Vignale AGUSTIN F."/>
            <person name="Sosa J E."/>
            <person name="Modenutti C."/>
        </authorList>
    </citation>
    <scope>NUCLEOTIDE SEQUENCE [LARGE SCALE GENOMIC DNA]</scope>
</reference>
<evidence type="ECO:0000313" key="2">
    <source>
        <dbReference type="Proteomes" id="UP001642360"/>
    </source>
</evidence>
<accession>A0ABC8U506</accession>
<keyword evidence="2" id="KW-1185">Reference proteome</keyword>
<dbReference type="AlphaFoldDB" id="A0ABC8U506"/>
<protein>
    <submittedName>
        <fullName evidence="1">Uncharacterized protein</fullName>
    </submittedName>
</protein>
<evidence type="ECO:0000313" key="1">
    <source>
        <dbReference type="EMBL" id="CAK9174106.1"/>
    </source>
</evidence>
<dbReference type="EMBL" id="CAUOFW020006280">
    <property type="protein sequence ID" value="CAK9174106.1"/>
    <property type="molecule type" value="Genomic_DNA"/>
</dbReference>
<proteinExistence type="predicted"/>
<sequence length="291" mass="31029">MELWMSPLVSKLVETKNGFLNRSVHHASTPFTCIDLLGYISFPWYNGSGISPLRRQLVKEEGILSSLSVGKDKTTGKEMISSKEVRAAGRYEVRSINRSIHPRQGILVASNNTASGDSFGTGAYFSCFLPQGWQQVNKNALLCKSIDELFEKGRDEVQQSVLGGLMQQTKSCNIPPGFTLKTLVDILISQASTINSVKPPLGQANRLLLNSFIAESKIQSAISASSPSSCLSSASLVGGSTVTMGLQMGPSQWWSKIQSAISASSPSSCLSSASLVGGSTVTMGLQMGPSQ</sequence>
<gene>
    <name evidence="1" type="ORF">ILEXP_LOCUS43842</name>
</gene>